<organism evidence="3 4">
    <name type="scientific">Gemmatimonas phototrophica</name>
    <dbReference type="NCBI Taxonomy" id="1379270"/>
    <lineage>
        <taxon>Bacteria</taxon>
        <taxon>Pseudomonadati</taxon>
        <taxon>Gemmatimonadota</taxon>
        <taxon>Gemmatimonadia</taxon>
        <taxon>Gemmatimonadales</taxon>
        <taxon>Gemmatimonadaceae</taxon>
        <taxon>Gemmatimonas</taxon>
    </lineage>
</organism>
<dbReference type="InterPro" id="IPR000073">
    <property type="entry name" value="AB_hydrolase_1"/>
</dbReference>
<dbReference type="PANTHER" id="PTHR46438:SF11">
    <property type="entry name" value="LIPASE-RELATED"/>
    <property type="match status" value="1"/>
</dbReference>
<evidence type="ECO:0000313" key="3">
    <source>
        <dbReference type="EMBL" id="AMW04689.1"/>
    </source>
</evidence>
<keyword evidence="1" id="KW-0812">Transmembrane</keyword>
<accession>A0A143BI39</accession>
<keyword evidence="4" id="KW-1185">Reference proteome</keyword>
<dbReference type="EMBL" id="CP011454">
    <property type="protein sequence ID" value="AMW04689.1"/>
    <property type="molecule type" value="Genomic_DNA"/>
</dbReference>
<keyword evidence="1" id="KW-1133">Transmembrane helix</keyword>
<evidence type="ECO:0000256" key="1">
    <source>
        <dbReference type="SAM" id="Phobius"/>
    </source>
</evidence>
<reference evidence="3 4" key="2">
    <citation type="journal article" date="2016" name="Environ. Microbiol. Rep.">
        <title>Metagenomic evidence for the presence of phototrophic Gemmatimonadetes bacteria in diverse environments.</title>
        <authorList>
            <person name="Zeng Y."/>
            <person name="Baumbach J."/>
            <person name="Barbosa E.G."/>
            <person name="Azevedo V."/>
            <person name="Zhang C."/>
            <person name="Koblizek M."/>
        </authorList>
    </citation>
    <scope>NUCLEOTIDE SEQUENCE [LARGE SCALE GENOMIC DNA]</scope>
    <source>
        <strain evidence="3 4">AP64</strain>
    </source>
</reference>
<sequence>MNVTTVLVTVLVSALVVGLALVLFAASTSRRVERALPPTGNFVEVDGARIHYVEDGNGPLTLLLVHGLGGNAGHFTHSLVERLAREYRVIVMERPGSGYSSRAPGAAAGPIAQAQTVAAFIRALGLDRPVLVGHSLGGAVSLATAIAEPSLVRALALVAPLTMLPSEPPAVFKGLAVASPLLRTMIGWTLALPLSIARREVTLTAIFGPEPVPRDFAIGGGGVLAMRPKAFVSTSTDFMAVPGDMPALMQAYGAMRVPVSVLYGTHDRILDPALHGDAFRALLPQVRLEYVDGAGHMLPLTVPEQVASFVRAVAQG</sequence>
<dbReference type="AlphaFoldDB" id="A0A143BI39"/>
<dbReference type="eggNOG" id="COG2267">
    <property type="taxonomic scope" value="Bacteria"/>
</dbReference>
<evidence type="ECO:0000313" key="4">
    <source>
        <dbReference type="Proteomes" id="UP000076404"/>
    </source>
</evidence>
<dbReference type="Gene3D" id="3.40.50.1820">
    <property type="entry name" value="alpha/beta hydrolase"/>
    <property type="match status" value="1"/>
</dbReference>
<dbReference type="KEGG" id="gph:GEMMAAP_07215"/>
<feature type="transmembrane region" description="Helical" evidence="1">
    <location>
        <begin position="6"/>
        <end position="26"/>
    </location>
</feature>
<feature type="domain" description="AB hydrolase-1" evidence="2">
    <location>
        <begin position="62"/>
        <end position="308"/>
    </location>
</feature>
<evidence type="ECO:0000259" key="2">
    <source>
        <dbReference type="Pfam" id="PF12697"/>
    </source>
</evidence>
<reference evidence="3 4" key="1">
    <citation type="journal article" date="2014" name="Proc. Natl. Acad. Sci. U.S.A.">
        <title>Functional type 2 photosynthetic reaction centers found in the rare bacterial phylum Gemmatimonadetes.</title>
        <authorList>
            <person name="Zeng Y."/>
            <person name="Feng F."/>
            <person name="Medova H."/>
            <person name="Dean J."/>
            <person name="Koblizek M."/>
        </authorList>
    </citation>
    <scope>NUCLEOTIDE SEQUENCE [LARGE SCALE GENOMIC DNA]</scope>
    <source>
        <strain evidence="3 4">AP64</strain>
    </source>
</reference>
<dbReference type="InterPro" id="IPR000639">
    <property type="entry name" value="Epox_hydrolase-like"/>
</dbReference>
<dbReference type="PANTHER" id="PTHR46438">
    <property type="entry name" value="ALPHA/BETA-HYDROLASES SUPERFAMILY PROTEIN"/>
    <property type="match status" value="1"/>
</dbReference>
<dbReference type="PRINTS" id="PR00412">
    <property type="entry name" value="EPOXHYDRLASE"/>
</dbReference>
<dbReference type="PRINTS" id="PR00111">
    <property type="entry name" value="ABHYDROLASE"/>
</dbReference>
<dbReference type="Proteomes" id="UP000076404">
    <property type="component" value="Chromosome"/>
</dbReference>
<gene>
    <name evidence="3" type="ORF">GEMMAAP_07215</name>
</gene>
<dbReference type="STRING" id="1379270.GEMMAAP_07215"/>
<dbReference type="Pfam" id="PF12697">
    <property type="entry name" value="Abhydrolase_6"/>
    <property type="match status" value="1"/>
</dbReference>
<dbReference type="SUPFAM" id="SSF53474">
    <property type="entry name" value="alpha/beta-Hydrolases"/>
    <property type="match status" value="1"/>
</dbReference>
<dbReference type="InterPro" id="IPR029058">
    <property type="entry name" value="AB_hydrolase_fold"/>
</dbReference>
<dbReference type="RefSeq" id="WP_043581358.1">
    <property type="nucleotide sequence ID" value="NZ_CP011454.1"/>
</dbReference>
<name>A0A143BI39_9BACT</name>
<keyword evidence="1" id="KW-0472">Membrane</keyword>
<proteinExistence type="predicted"/>
<protein>
    <recommendedName>
        <fullName evidence="2">AB hydrolase-1 domain-containing protein</fullName>
    </recommendedName>
</protein>
<dbReference type="OrthoDB" id="9808398at2"/>
<dbReference type="GO" id="GO:0003824">
    <property type="term" value="F:catalytic activity"/>
    <property type="evidence" value="ECO:0007669"/>
    <property type="project" value="InterPro"/>
</dbReference>